<evidence type="ECO:0000256" key="6">
    <source>
        <dbReference type="SAM" id="Phobius"/>
    </source>
</evidence>
<feature type="domain" description="DUF202" evidence="7">
    <location>
        <begin position="17"/>
        <end position="88"/>
    </location>
</feature>
<keyword evidence="4 6" id="KW-1133">Transmembrane helix</keyword>
<evidence type="ECO:0000256" key="5">
    <source>
        <dbReference type="ARBA" id="ARBA00023136"/>
    </source>
</evidence>
<evidence type="ECO:0000313" key="8">
    <source>
        <dbReference type="EMBL" id="MCK6255792.1"/>
    </source>
</evidence>
<organism evidence="8 9">
    <name type="scientific">Fictibacillus marinisediminis</name>
    <dbReference type="NCBI Taxonomy" id="2878389"/>
    <lineage>
        <taxon>Bacteria</taxon>
        <taxon>Bacillati</taxon>
        <taxon>Bacillota</taxon>
        <taxon>Bacilli</taxon>
        <taxon>Bacillales</taxon>
        <taxon>Fictibacillaceae</taxon>
        <taxon>Fictibacillus</taxon>
    </lineage>
</organism>
<feature type="transmembrane region" description="Helical" evidence="6">
    <location>
        <begin position="25"/>
        <end position="47"/>
    </location>
</feature>
<feature type="transmembrane region" description="Helical" evidence="6">
    <location>
        <begin position="102"/>
        <end position="123"/>
    </location>
</feature>
<keyword evidence="9" id="KW-1185">Reference proteome</keyword>
<feature type="transmembrane region" description="Helical" evidence="6">
    <location>
        <begin position="59"/>
        <end position="81"/>
    </location>
</feature>
<dbReference type="RefSeq" id="WP_248251561.1">
    <property type="nucleotide sequence ID" value="NZ_JAIWJX010000002.1"/>
</dbReference>
<comment type="subcellular location">
    <subcellularLocation>
        <location evidence="1">Cell membrane</location>
        <topology evidence="1">Multi-pass membrane protein</topology>
    </subcellularLocation>
</comment>
<reference evidence="8" key="1">
    <citation type="submission" date="2021-09" db="EMBL/GenBank/DDBJ databases">
        <title>Genome analysis of Fictibacillus sp. KIGAM418 isolated from marine sediment.</title>
        <authorList>
            <person name="Seo M.-J."/>
            <person name="Cho E.-S."/>
            <person name="Hwang C.Y."/>
        </authorList>
    </citation>
    <scope>NUCLEOTIDE SEQUENCE</scope>
    <source>
        <strain evidence="8">KIGAM418</strain>
    </source>
</reference>
<sequence>MDKQDRKATIDSKYIQQHLANERTYLAWIRTAIAMAGIGFVFLNLHFTMEIKVFRIEDQVVAAVGFIAFLLGMATIIFATVDYFNKRKRINDQTFQSPIRMVFVVSISLVIVMSILMASYFLMQNIL</sequence>
<accession>A0A9X2BE70</accession>
<dbReference type="PANTHER" id="PTHR34187">
    <property type="entry name" value="FGR18P"/>
    <property type="match status" value="1"/>
</dbReference>
<name>A0A9X2BE70_9BACL</name>
<protein>
    <submittedName>
        <fullName evidence="8">DUF202 domain-containing protein</fullName>
    </submittedName>
</protein>
<evidence type="ECO:0000256" key="1">
    <source>
        <dbReference type="ARBA" id="ARBA00004651"/>
    </source>
</evidence>
<evidence type="ECO:0000259" key="7">
    <source>
        <dbReference type="Pfam" id="PF02656"/>
    </source>
</evidence>
<keyword evidence="3 6" id="KW-0812">Transmembrane</keyword>
<dbReference type="PANTHER" id="PTHR34187:SF2">
    <property type="entry name" value="DUF202 DOMAIN-CONTAINING PROTEIN"/>
    <property type="match status" value="1"/>
</dbReference>
<dbReference type="Proteomes" id="UP001139011">
    <property type="component" value="Unassembled WGS sequence"/>
</dbReference>
<dbReference type="InterPro" id="IPR052053">
    <property type="entry name" value="IM_YidH-like"/>
</dbReference>
<evidence type="ECO:0000256" key="2">
    <source>
        <dbReference type="ARBA" id="ARBA00022475"/>
    </source>
</evidence>
<gene>
    <name evidence="8" type="ORF">LCY76_04140</name>
</gene>
<dbReference type="EMBL" id="JAIWJX010000002">
    <property type="protein sequence ID" value="MCK6255792.1"/>
    <property type="molecule type" value="Genomic_DNA"/>
</dbReference>
<keyword evidence="2" id="KW-1003">Cell membrane</keyword>
<dbReference type="AlphaFoldDB" id="A0A9X2BE70"/>
<comment type="caution">
    <text evidence="8">The sequence shown here is derived from an EMBL/GenBank/DDBJ whole genome shotgun (WGS) entry which is preliminary data.</text>
</comment>
<keyword evidence="5 6" id="KW-0472">Membrane</keyword>
<evidence type="ECO:0000313" key="9">
    <source>
        <dbReference type="Proteomes" id="UP001139011"/>
    </source>
</evidence>
<evidence type="ECO:0000256" key="3">
    <source>
        <dbReference type="ARBA" id="ARBA00022692"/>
    </source>
</evidence>
<dbReference type="InterPro" id="IPR003807">
    <property type="entry name" value="DUF202"/>
</dbReference>
<dbReference type="Pfam" id="PF02656">
    <property type="entry name" value="DUF202"/>
    <property type="match status" value="1"/>
</dbReference>
<evidence type="ECO:0000256" key="4">
    <source>
        <dbReference type="ARBA" id="ARBA00022989"/>
    </source>
</evidence>
<proteinExistence type="predicted"/>
<dbReference type="GO" id="GO:0005886">
    <property type="term" value="C:plasma membrane"/>
    <property type="evidence" value="ECO:0007669"/>
    <property type="project" value="UniProtKB-SubCell"/>
</dbReference>